<dbReference type="EMBL" id="GBRH01177428">
    <property type="protein sequence ID" value="JAE20468.1"/>
    <property type="molecule type" value="Transcribed_RNA"/>
</dbReference>
<name>A0A0A9GIE7_ARUDO</name>
<proteinExistence type="predicted"/>
<protein>
    <submittedName>
        <fullName evidence="1">Uncharacterized protein</fullName>
    </submittedName>
</protein>
<reference evidence="1" key="1">
    <citation type="submission" date="2014-09" db="EMBL/GenBank/DDBJ databases">
        <authorList>
            <person name="Magalhaes I.L.F."/>
            <person name="Oliveira U."/>
            <person name="Santos F.R."/>
            <person name="Vidigal T.H.D.A."/>
            <person name="Brescovit A.D."/>
            <person name="Santos A.J."/>
        </authorList>
    </citation>
    <scope>NUCLEOTIDE SEQUENCE</scope>
    <source>
        <tissue evidence="1">Shoot tissue taken approximately 20 cm above the soil surface</tissue>
    </source>
</reference>
<reference evidence="1" key="2">
    <citation type="journal article" date="2015" name="Data Brief">
        <title>Shoot transcriptome of the giant reed, Arundo donax.</title>
        <authorList>
            <person name="Barrero R.A."/>
            <person name="Guerrero F.D."/>
            <person name="Moolhuijzen P."/>
            <person name="Goolsby J.A."/>
            <person name="Tidwell J."/>
            <person name="Bellgard S.E."/>
            <person name="Bellgard M.I."/>
        </authorList>
    </citation>
    <scope>NUCLEOTIDE SEQUENCE</scope>
    <source>
        <tissue evidence="1">Shoot tissue taken approximately 20 cm above the soil surface</tissue>
    </source>
</reference>
<dbReference type="AlphaFoldDB" id="A0A0A9GIE7"/>
<organism evidence="1">
    <name type="scientific">Arundo donax</name>
    <name type="common">Giant reed</name>
    <name type="synonym">Donax arundinaceus</name>
    <dbReference type="NCBI Taxonomy" id="35708"/>
    <lineage>
        <taxon>Eukaryota</taxon>
        <taxon>Viridiplantae</taxon>
        <taxon>Streptophyta</taxon>
        <taxon>Embryophyta</taxon>
        <taxon>Tracheophyta</taxon>
        <taxon>Spermatophyta</taxon>
        <taxon>Magnoliopsida</taxon>
        <taxon>Liliopsida</taxon>
        <taxon>Poales</taxon>
        <taxon>Poaceae</taxon>
        <taxon>PACMAD clade</taxon>
        <taxon>Arundinoideae</taxon>
        <taxon>Arundineae</taxon>
        <taxon>Arundo</taxon>
    </lineage>
</organism>
<accession>A0A0A9GIE7</accession>
<sequence>MYMCVESRSLEQSVAGFASESKHSVAKDAAGPERAGEACGHCDGGAVPVLGAGRRRRRARRVRRALSRRACCGRRRGTGLRRWRGRRRSSRGRRCRWPCARRRRRSRGWRGSRAG</sequence>
<evidence type="ECO:0000313" key="1">
    <source>
        <dbReference type="EMBL" id="JAE20468.1"/>
    </source>
</evidence>